<keyword evidence="5 9" id="KW-1133">Transmembrane helix</keyword>
<organism evidence="10 11">
    <name type="scientific">Thecamonas trahens ATCC 50062</name>
    <dbReference type="NCBI Taxonomy" id="461836"/>
    <lineage>
        <taxon>Eukaryota</taxon>
        <taxon>Apusozoa</taxon>
        <taxon>Apusomonadida</taxon>
        <taxon>Apusomonadidae</taxon>
        <taxon>Thecamonas</taxon>
    </lineage>
</organism>
<evidence type="ECO:0000256" key="8">
    <source>
        <dbReference type="ARBA" id="ARBA00037847"/>
    </source>
</evidence>
<evidence type="ECO:0000256" key="2">
    <source>
        <dbReference type="ARBA" id="ARBA00022448"/>
    </source>
</evidence>
<sequence length="76" mass="8066">MVFVKVYKVVMVLLGRSPVPVAASVRRDGGSTGYSFSRPGDDSNGFKVTPAFVVMGCAIFVASVLIMHFVGRVARG</sequence>
<comment type="similarity">
    <text evidence="1">Belongs to the SEC61-beta family.</text>
</comment>
<evidence type="ECO:0000256" key="6">
    <source>
        <dbReference type="ARBA" id="ARBA00023010"/>
    </source>
</evidence>
<dbReference type="Proteomes" id="UP000054408">
    <property type="component" value="Unassembled WGS sequence"/>
</dbReference>
<keyword evidence="4" id="KW-0653">Protein transport</keyword>
<keyword evidence="2" id="KW-0813">Transport</keyword>
<dbReference type="InterPro" id="IPR016482">
    <property type="entry name" value="SecG/Sec61-beta/Sbh"/>
</dbReference>
<accession>A0A0L0DFR1</accession>
<comment type="subcellular location">
    <subcellularLocation>
        <location evidence="8">Endomembrane system</location>
        <topology evidence="8">Single-pass membrane protein</topology>
    </subcellularLocation>
</comment>
<evidence type="ECO:0008006" key="12">
    <source>
        <dbReference type="Google" id="ProtNLM"/>
    </source>
</evidence>
<dbReference type="GeneID" id="25565657"/>
<evidence type="ECO:0000313" key="10">
    <source>
        <dbReference type="EMBL" id="KNC51162.1"/>
    </source>
</evidence>
<dbReference type="Pfam" id="PF03911">
    <property type="entry name" value="Sec61_beta"/>
    <property type="match status" value="1"/>
</dbReference>
<gene>
    <name evidence="10" type="ORF">AMSG_06513</name>
</gene>
<evidence type="ECO:0000256" key="9">
    <source>
        <dbReference type="SAM" id="Phobius"/>
    </source>
</evidence>
<protein>
    <recommendedName>
        <fullName evidence="12">Protein transport protein Sec61 subunit beta</fullName>
    </recommendedName>
</protein>
<keyword evidence="7 9" id="KW-0472">Membrane</keyword>
<evidence type="ECO:0000256" key="1">
    <source>
        <dbReference type="ARBA" id="ARBA00006103"/>
    </source>
</evidence>
<proteinExistence type="inferred from homology"/>
<dbReference type="OrthoDB" id="5401193at2759"/>
<dbReference type="AlphaFoldDB" id="A0A0L0DFR1"/>
<evidence type="ECO:0000256" key="4">
    <source>
        <dbReference type="ARBA" id="ARBA00022927"/>
    </source>
</evidence>
<evidence type="ECO:0000256" key="7">
    <source>
        <dbReference type="ARBA" id="ARBA00023136"/>
    </source>
</evidence>
<evidence type="ECO:0000313" key="11">
    <source>
        <dbReference type="Proteomes" id="UP000054408"/>
    </source>
</evidence>
<keyword evidence="6" id="KW-0811">Translocation</keyword>
<dbReference type="RefSeq" id="XP_013756364.1">
    <property type="nucleotide sequence ID" value="XM_013900910.1"/>
</dbReference>
<keyword evidence="11" id="KW-1185">Reference proteome</keyword>
<evidence type="ECO:0000256" key="5">
    <source>
        <dbReference type="ARBA" id="ARBA00022989"/>
    </source>
</evidence>
<name>A0A0L0DFR1_THETB</name>
<feature type="transmembrane region" description="Helical" evidence="9">
    <location>
        <begin position="51"/>
        <end position="70"/>
    </location>
</feature>
<dbReference type="EMBL" id="GL349465">
    <property type="protein sequence ID" value="KNC51162.1"/>
    <property type="molecule type" value="Genomic_DNA"/>
</dbReference>
<reference evidence="10 11" key="1">
    <citation type="submission" date="2010-05" db="EMBL/GenBank/DDBJ databases">
        <title>The Genome Sequence of Thecamonas trahens ATCC 50062.</title>
        <authorList>
            <consortium name="The Broad Institute Genome Sequencing Platform"/>
            <person name="Russ C."/>
            <person name="Cuomo C."/>
            <person name="Shea T."/>
            <person name="Young S.K."/>
            <person name="Zeng Q."/>
            <person name="Koehrsen M."/>
            <person name="Haas B."/>
            <person name="Borodovsky M."/>
            <person name="Guigo R."/>
            <person name="Alvarado L."/>
            <person name="Berlin A."/>
            <person name="Bochicchio J."/>
            <person name="Borenstein D."/>
            <person name="Chapman S."/>
            <person name="Chen Z."/>
            <person name="Freedman E."/>
            <person name="Gellesch M."/>
            <person name="Goldberg J."/>
            <person name="Griggs A."/>
            <person name="Gujja S."/>
            <person name="Heilman E."/>
            <person name="Heiman D."/>
            <person name="Hepburn T."/>
            <person name="Howarth C."/>
            <person name="Jen D."/>
            <person name="Larson L."/>
            <person name="Mehta T."/>
            <person name="Park D."/>
            <person name="Pearson M."/>
            <person name="Roberts A."/>
            <person name="Saif S."/>
            <person name="Shenoy N."/>
            <person name="Sisk P."/>
            <person name="Stolte C."/>
            <person name="Sykes S."/>
            <person name="Thomson T."/>
            <person name="Walk T."/>
            <person name="White J."/>
            <person name="Yandava C."/>
            <person name="Burger G."/>
            <person name="Gray M.W."/>
            <person name="Holland P.W.H."/>
            <person name="King N."/>
            <person name="Lang F.B.F."/>
            <person name="Roger A.J."/>
            <person name="Ruiz-Trillo I."/>
            <person name="Lander E."/>
            <person name="Nusbaum C."/>
        </authorList>
    </citation>
    <scope>NUCLEOTIDE SEQUENCE [LARGE SCALE GENOMIC DNA]</scope>
    <source>
        <strain evidence="10 11">ATCC 50062</strain>
    </source>
</reference>
<evidence type="ECO:0000256" key="3">
    <source>
        <dbReference type="ARBA" id="ARBA00022692"/>
    </source>
</evidence>
<keyword evidence="3 9" id="KW-0812">Transmembrane</keyword>
<dbReference type="GO" id="GO:0012505">
    <property type="term" value="C:endomembrane system"/>
    <property type="evidence" value="ECO:0007669"/>
    <property type="project" value="UniProtKB-SubCell"/>
</dbReference>
<dbReference type="GO" id="GO:0015031">
    <property type="term" value="P:protein transport"/>
    <property type="evidence" value="ECO:0007669"/>
    <property type="project" value="UniProtKB-KW"/>
</dbReference>